<evidence type="ECO:0000313" key="2">
    <source>
        <dbReference type="Proteomes" id="UP000295260"/>
    </source>
</evidence>
<dbReference type="EMBL" id="SNXR01000012">
    <property type="protein sequence ID" value="TDP60104.1"/>
    <property type="molecule type" value="Genomic_DNA"/>
</dbReference>
<dbReference type="AlphaFoldDB" id="A0A4R6QBK9"/>
<organism evidence="1 2">
    <name type="scientific">Flavobacterium dankookense</name>
    <dbReference type="NCBI Taxonomy" id="706186"/>
    <lineage>
        <taxon>Bacteria</taxon>
        <taxon>Pseudomonadati</taxon>
        <taxon>Bacteroidota</taxon>
        <taxon>Flavobacteriia</taxon>
        <taxon>Flavobacteriales</taxon>
        <taxon>Flavobacteriaceae</taxon>
        <taxon>Flavobacterium</taxon>
    </lineage>
</organism>
<dbReference type="Proteomes" id="UP000295260">
    <property type="component" value="Unassembled WGS sequence"/>
</dbReference>
<keyword evidence="2" id="KW-1185">Reference proteome</keyword>
<dbReference type="OrthoDB" id="1446480at2"/>
<name>A0A4R6QBK9_9FLAO</name>
<comment type="caution">
    <text evidence="1">The sequence shown here is derived from an EMBL/GenBank/DDBJ whole genome shotgun (WGS) entry which is preliminary data.</text>
</comment>
<sequence>MKAIGMILLTIFLGKSCSNEAQNDINNAVLQYSAMTRGFHLKVIITNQMATISKGRTPETMSQKQVKISDSDWNDLIALFEKTNLEAFPTLKDPTQKRHYDGAAIADLKVRYQEKNFETVNFDHGFPPAEIEGLVNKIVALTDDKE</sequence>
<protein>
    <submittedName>
        <fullName evidence="1">Uncharacterized protein</fullName>
    </submittedName>
</protein>
<gene>
    <name evidence="1" type="ORF">BC748_1077</name>
</gene>
<dbReference type="RefSeq" id="WP_133532397.1">
    <property type="nucleotide sequence ID" value="NZ_SNXR01000012.1"/>
</dbReference>
<proteinExistence type="predicted"/>
<accession>A0A4R6QBK9</accession>
<reference evidence="1 2" key="1">
    <citation type="submission" date="2019-03" db="EMBL/GenBank/DDBJ databases">
        <title>Genomic Encyclopedia of Archaeal and Bacterial Type Strains, Phase II (KMG-II): from individual species to whole genera.</title>
        <authorList>
            <person name="Goeker M."/>
        </authorList>
    </citation>
    <scope>NUCLEOTIDE SEQUENCE [LARGE SCALE GENOMIC DNA]</scope>
    <source>
        <strain evidence="1 2">DSM 25687</strain>
    </source>
</reference>
<evidence type="ECO:0000313" key="1">
    <source>
        <dbReference type="EMBL" id="TDP60104.1"/>
    </source>
</evidence>